<name>A0A0A2M528_9FLAO</name>
<dbReference type="EMBL" id="JRLX01000005">
    <property type="protein sequence ID" value="KGO87389.1"/>
    <property type="molecule type" value="Genomic_DNA"/>
</dbReference>
<dbReference type="RefSeq" id="WP_020213472.1">
    <property type="nucleotide sequence ID" value="NZ_JRLX01000005.1"/>
</dbReference>
<keyword evidence="1" id="KW-1133">Transmembrane helix</keyword>
<feature type="transmembrane region" description="Helical" evidence="1">
    <location>
        <begin position="60"/>
        <end position="77"/>
    </location>
</feature>
<dbReference type="AlphaFoldDB" id="A0A0A2M528"/>
<sequence length="114" mass="12926">MKSINYLNYFLTGIPALLIITGYLTDSDLWMAGGLFSILTGIFHIVVGVSLCIETNCKPLYLFYVLGVIAFFNLWSVTDWETVMLIPPVLALYISLLIYFKAKTKKYETSPQDK</sequence>
<accession>A0A0A2M528</accession>
<dbReference type="STRING" id="1121895.GCA_000378485_02309"/>
<gene>
    <name evidence="2" type="ORF">Q765_06910</name>
</gene>
<evidence type="ECO:0000313" key="2">
    <source>
        <dbReference type="EMBL" id="KGO87389.1"/>
    </source>
</evidence>
<dbReference type="Proteomes" id="UP000030152">
    <property type="component" value="Unassembled WGS sequence"/>
</dbReference>
<dbReference type="eggNOG" id="ENOG5030Z7K">
    <property type="taxonomic scope" value="Bacteria"/>
</dbReference>
<dbReference type="OrthoDB" id="1364574at2"/>
<feature type="transmembrane region" description="Helical" evidence="1">
    <location>
        <begin position="83"/>
        <end position="100"/>
    </location>
</feature>
<keyword evidence="1" id="KW-0812">Transmembrane</keyword>
<keyword evidence="1" id="KW-0472">Membrane</keyword>
<feature type="transmembrane region" description="Helical" evidence="1">
    <location>
        <begin position="7"/>
        <end position="24"/>
    </location>
</feature>
<evidence type="ECO:0000256" key="1">
    <source>
        <dbReference type="SAM" id="Phobius"/>
    </source>
</evidence>
<evidence type="ECO:0000313" key="3">
    <source>
        <dbReference type="Proteomes" id="UP000030152"/>
    </source>
</evidence>
<protein>
    <submittedName>
        <fullName evidence="2">Uncharacterized protein</fullName>
    </submittedName>
</protein>
<reference evidence="2 3" key="1">
    <citation type="submission" date="2013-09" db="EMBL/GenBank/DDBJ databases">
        <authorList>
            <person name="Zeng Z."/>
            <person name="Chen C."/>
        </authorList>
    </citation>
    <scope>NUCLEOTIDE SEQUENCE [LARGE SCALE GENOMIC DNA]</scope>
    <source>
        <strain evidence="2 3">WB 3.3-2</strain>
    </source>
</reference>
<feature type="transmembrane region" description="Helical" evidence="1">
    <location>
        <begin position="30"/>
        <end position="53"/>
    </location>
</feature>
<keyword evidence="3" id="KW-1185">Reference proteome</keyword>
<comment type="caution">
    <text evidence="2">The sequence shown here is derived from an EMBL/GenBank/DDBJ whole genome shotgun (WGS) entry which is preliminary data.</text>
</comment>
<proteinExistence type="predicted"/>
<organism evidence="2 3">
    <name type="scientific">Flavobacterium rivuli WB 3.3-2 = DSM 21788</name>
    <dbReference type="NCBI Taxonomy" id="1121895"/>
    <lineage>
        <taxon>Bacteria</taxon>
        <taxon>Pseudomonadati</taxon>
        <taxon>Bacteroidota</taxon>
        <taxon>Flavobacteriia</taxon>
        <taxon>Flavobacteriales</taxon>
        <taxon>Flavobacteriaceae</taxon>
        <taxon>Flavobacterium</taxon>
    </lineage>
</organism>